<name>A0A9X4KWY2_9BACL</name>
<accession>A0A9X4KWY2</accession>
<dbReference type="GO" id="GO:0043565">
    <property type="term" value="F:sequence-specific DNA binding"/>
    <property type="evidence" value="ECO:0007669"/>
    <property type="project" value="InterPro"/>
</dbReference>
<comment type="caution">
    <text evidence="4">The sequence shown here is derived from an EMBL/GenBank/DDBJ whole genome shotgun (WGS) entry which is preliminary data.</text>
</comment>
<evidence type="ECO:0000256" key="1">
    <source>
        <dbReference type="ARBA" id="ARBA00023015"/>
    </source>
</evidence>
<dbReference type="Pfam" id="PF06719">
    <property type="entry name" value="AraC_N"/>
    <property type="match status" value="1"/>
</dbReference>
<dbReference type="PROSITE" id="PS01124">
    <property type="entry name" value="HTH_ARAC_FAMILY_2"/>
    <property type="match status" value="1"/>
</dbReference>
<evidence type="ECO:0000256" key="2">
    <source>
        <dbReference type="ARBA" id="ARBA00023163"/>
    </source>
</evidence>
<dbReference type="RefSeq" id="WP_277536147.1">
    <property type="nucleotide sequence ID" value="NZ_JAPDIA010000008.1"/>
</dbReference>
<dbReference type="Gene3D" id="1.10.10.60">
    <property type="entry name" value="Homeodomain-like"/>
    <property type="match status" value="2"/>
</dbReference>
<proteinExistence type="predicted"/>
<reference evidence="4" key="1">
    <citation type="submission" date="2022-10" db="EMBL/GenBank/DDBJ databases">
        <title>Comparative genomic analysis of Cohnella hashimotonis sp. nov., isolated from the International Space Station.</title>
        <authorList>
            <person name="Simpson A."/>
            <person name="Venkateswaran K."/>
        </authorList>
    </citation>
    <scope>NUCLEOTIDE SEQUENCE</scope>
    <source>
        <strain evidence="4">DSM 28161</strain>
    </source>
</reference>
<evidence type="ECO:0000313" key="4">
    <source>
        <dbReference type="EMBL" id="MDG0812700.1"/>
    </source>
</evidence>
<dbReference type="InterPro" id="IPR018060">
    <property type="entry name" value="HTH_AraC"/>
</dbReference>
<keyword evidence="5" id="KW-1185">Reference proteome</keyword>
<dbReference type="SUPFAM" id="SSF46689">
    <property type="entry name" value="Homeodomain-like"/>
    <property type="match status" value="2"/>
</dbReference>
<sequence length="335" mass="37164">MPQSQIAAPPSGGEAFFTDFDQQTADKLAVLAELIERHTGKDGIFRTDIPSIHLIRSSQATLPVHTVYEPGVVIVARGAKVVMLGGESFTYGPSAHFVVSVDLPVTSRLLQASAESPYLCLRVGLDPAQVLEVIKDAKLDREDARESKRGAYVDRTSPALLDAAVRLVRLLDSPREVAYLAPLVLREIYFRLLSEEQGGAFKQIALAGSGTSRVADVIARIKQDYARPLHIDELARMAHMGPSSLHRYFKEVTTLSPLQYQKRIRLQEARRLLLTESLDAADAAYRVGYESPSQFSREYARLFGLPPISDLKRLREEAEQDFVRVDPREPAAIDV</sequence>
<organism evidence="4 5">
    <name type="scientific">Cohnella rhizosphaerae</name>
    <dbReference type="NCBI Taxonomy" id="1457232"/>
    <lineage>
        <taxon>Bacteria</taxon>
        <taxon>Bacillati</taxon>
        <taxon>Bacillota</taxon>
        <taxon>Bacilli</taxon>
        <taxon>Bacillales</taxon>
        <taxon>Paenibacillaceae</taxon>
        <taxon>Cohnella</taxon>
    </lineage>
</organism>
<dbReference type="InterPro" id="IPR009057">
    <property type="entry name" value="Homeodomain-like_sf"/>
</dbReference>
<dbReference type="SMART" id="SM00342">
    <property type="entry name" value="HTH_ARAC"/>
    <property type="match status" value="1"/>
</dbReference>
<protein>
    <submittedName>
        <fullName evidence="4">AraC family transcriptional regulator</fullName>
    </submittedName>
</protein>
<dbReference type="Pfam" id="PF12833">
    <property type="entry name" value="HTH_18"/>
    <property type="match status" value="1"/>
</dbReference>
<dbReference type="PANTHER" id="PTHR43436:SF1">
    <property type="entry name" value="TRANSCRIPTIONAL REGULATORY PROTEIN"/>
    <property type="match status" value="1"/>
</dbReference>
<evidence type="ECO:0000313" key="5">
    <source>
        <dbReference type="Proteomes" id="UP001153404"/>
    </source>
</evidence>
<dbReference type="InterPro" id="IPR009594">
    <property type="entry name" value="Tscrpt_reg_HTH_AraC_N"/>
</dbReference>
<dbReference type="AlphaFoldDB" id="A0A9X4KWY2"/>
<keyword evidence="1" id="KW-0805">Transcription regulation</keyword>
<dbReference type="GO" id="GO:0003700">
    <property type="term" value="F:DNA-binding transcription factor activity"/>
    <property type="evidence" value="ECO:0007669"/>
    <property type="project" value="InterPro"/>
</dbReference>
<evidence type="ECO:0000259" key="3">
    <source>
        <dbReference type="PROSITE" id="PS01124"/>
    </source>
</evidence>
<dbReference type="EMBL" id="JAPDIA010000008">
    <property type="protein sequence ID" value="MDG0812700.1"/>
    <property type="molecule type" value="Genomic_DNA"/>
</dbReference>
<keyword evidence="2" id="KW-0804">Transcription</keyword>
<feature type="domain" description="HTH araC/xylS-type" evidence="3">
    <location>
        <begin position="215"/>
        <end position="313"/>
    </location>
</feature>
<gene>
    <name evidence="4" type="ORF">OMP40_27790</name>
</gene>
<dbReference type="PANTHER" id="PTHR43436">
    <property type="entry name" value="ARAC-FAMILY TRANSCRIPTIONAL REGULATOR"/>
    <property type="match status" value="1"/>
</dbReference>
<dbReference type="Proteomes" id="UP001153404">
    <property type="component" value="Unassembled WGS sequence"/>
</dbReference>